<dbReference type="AlphaFoldDB" id="A0A0F5EX09"/>
<dbReference type="GO" id="GO:0050308">
    <property type="term" value="F:sugar-phosphatase activity"/>
    <property type="evidence" value="ECO:0007669"/>
    <property type="project" value="TreeGrafter"/>
</dbReference>
<dbReference type="Proteomes" id="UP000254620">
    <property type="component" value="Unassembled WGS sequence"/>
</dbReference>
<dbReference type="RefSeq" id="WP_046098744.1">
    <property type="nucleotide sequence ID" value="NZ_LAEN01000073.1"/>
</dbReference>
<protein>
    <submittedName>
        <fullName evidence="2">Phosphatase YqaB</fullName>
        <ecNumber evidence="2">3.1.3.-</ecNumber>
    </submittedName>
</protein>
<dbReference type="InterPro" id="IPR010976">
    <property type="entry name" value="B-phosphoglucomutase_hydrolase"/>
</dbReference>
<dbReference type="eggNOG" id="COG0637">
    <property type="taxonomic scope" value="Bacteria"/>
</dbReference>
<dbReference type="EC" id="3.1.3.-" evidence="2"/>
<dbReference type="Pfam" id="PF00702">
    <property type="entry name" value="Hydrolase"/>
    <property type="match status" value="1"/>
</dbReference>
<dbReference type="NCBIfam" id="TIGR01509">
    <property type="entry name" value="HAD-SF-IA-v3"/>
    <property type="match status" value="1"/>
</dbReference>
<dbReference type="Gene3D" id="3.40.50.1000">
    <property type="entry name" value="HAD superfamily/HAD-like"/>
    <property type="match status" value="1"/>
</dbReference>
<reference evidence="2 3" key="1">
    <citation type="submission" date="2018-06" db="EMBL/GenBank/DDBJ databases">
        <authorList>
            <consortium name="Pathogen Informatics"/>
            <person name="Doyle S."/>
        </authorList>
    </citation>
    <scope>NUCLEOTIDE SEQUENCE [LARGE SCALE GENOMIC DNA]</scope>
    <source>
        <strain evidence="2 3">NCTC10926</strain>
    </source>
</reference>
<evidence type="ECO:0000313" key="2">
    <source>
        <dbReference type="EMBL" id="SUV40699.1"/>
    </source>
</evidence>
<gene>
    <name evidence="2" type="primary">yqaB</name>
    <name evidence="2" type="ORF">NCTC10926_02751</name>
</gene>
<dbReference type="OrthoDB" id="9782449at2"/>
<sequence length="200" mass="22361">MIDFECFSDYEGLIFDMDGTVIDTMPSHKSAWDKVGETLGYPIDGQMLYELGGASVREIAKVMMQKAAMPMSLFDDVIRLKRQYGIELIMQHSSLLPTFDVVRYFSDKKPLALGTGSHQAIVNLLLIKFDLYSYFDAIVTADDVEKHKPAPDTFLRCAELLHVNPKNCLVFEDADLGIKAGLAAGMDVFDVRINQLVKGK</sequence>
<dbReference type="InterPro" id="IPR006439">
    <property type="entry name" value="HAD-SF_hydro_IA"/>
</dbReference>
<comment type="similarity">
    <text evidence="1">Belongs to the HAD-like hydrolase superfamily. CbbY/CbbZ/Gph/YieH family.</text>
</comment>
<evidence type="ECO:0000313" key="3">
    <source>
        <dbReference type="Proteomes" id="UP000254620"/>
    </source>
</evidence>
<name>A0A0F5EX09_AVIPA</name>
<proteinExistence type="inferred from homology"/>
<dbReference type="InterPro" id="IPR036412">
    <property type="entry name" value="HAD-like_sf"/>
</dbReference>
<dbReference type="EMBL" id="UFSW01000002">
    <property type="protein sequence ID" value="SUV40699.1"/>
    <property type="molecule type" value="Genomic_DNA"/>
</dbReference>
<dbReference type="PANTHER" id="PTHR43481:SF4">
    <property type="entry name" value="GLYCEROL-1-PHOSPHATE PHOSPHOHYDROLASE 1-RELATED"/>
    <property type="match status" value="1"/>
</dbReference>
<dbReference type="InterPro" id="IPR023198">
    <property type="entry name" value="PGP-like_dom2"/>
</dbReference>
<dbReference type="PANTHER" id="PTHR43481">
    <property type="entry name" value="FRUCTOSE-1-PHOSPHATE PHOSPHATASE"/>
    <property type="match status" value="1"/>
</dbReference>
<keyword evidence="2" id="KW-0378">Hydrolase</keyword>
<dbReference type="SUPFAM" id="SSF56784">
    <property type="entry name" value="HAD-like"/>
    <property type="match status" value="1"/>
</dbReference>
<organism evidence="2 3">
    <name type="scientific">Avibacterium paragallinarum</name>
    <name type="common">Haemophilus gallinarum</name>
    <dbReference type="NCBI Taxonomy" id="728"/>
    <lineage>
        <taxon>Bacteria</taxon>
        <taxon>Pseudomonadati</taxon>
        <taxon>Pseudomonadota</taxon>
        <taxon>Gammaproteobacteria</taxon>
        <taxon>Pasteurellales</taxon>
        <taxon>Pasteurellaceae</taxon>
        <taxon>Avibacterium</taxon>
    </lineage>
</organism>
<dbReference type="InterPro" id="IPR051806">
    <property type="entry name" value="HAD-like_SPP"/>
</dbReference>
<dbReference type="InterPro" id="IPR023214">
    <property type="entry name" value="HAD_sf"/>
</dbReference>
<dbReference type="SFLD" id="SFLDS00003">
    <property type="entry name" value="Haloacid_Dehalogenase"/>
    <property type="match status" value="1"/>
</dbReference>
<dbReference type="SFLD" id="SFLDG01129">
    <property type="entry name" value="C1.5:_HAD__Beta-PGM__Phosphata"/>
    <property type="match status" value="1"/>
</dbReference>
<dbReference type="CDD" id="cd07505">
    <property type="entry name" value="HAD_BPGM-like"/>
    <property type="match status" value="1"/>
</dbReference>
<dbReference type="Gene3D" id="1.10.150.240">
    <property type="entry name" value="Putative phosphatase, domain 2"/>
    <property type="match status" value="1"/>
</dbReference>
<accession>A0A0F5EX09</accession>
<dbReference type="STRING" id="728.VY92_10485"/>
<evidence type="ECO:0000256" key="1">
    <source>
        <dbReference type="ARBA" id="ARBA00006171"/>
    </source>
</evidence>
<dbReference type="NCBIfam" id="TIGR02009">
    <property type="entry name" value="PGMB-YQAB-SF"/>
    <property type="match status" value="1"/>
</dbReference>